<proteinExistence type="predicted"/>
<keyword evidence="1" id="KW-0472">Membrane</keyword>
<organism evidence="2 3">
    <name type="scientific">Georgenia halophila</name>
    <dbReference type="NCBI Taxonomy" id="620889"/>
    <lineage>
        <taxon>Bacteria</taxon>
        <taxon>Bacillati</taxon>
        <taxon>Actinomycetota</taxon>
        <taxon>Actinomycetes</taxon>
        <taxon>Micrococcales</taxon>
        <taxon>Bogoriellaceae</taxon>
        <taxon>Georgenia</taxon>
    </lineage>
</organism>
<protein>
    <submittedName>
        <fullName evidence="2">Uncharacterized protein</fullName>
    </submittedName>
</protein>
<keyword evidence="1" id="KW-0812">Transmembrane</keyword>
<evidence type="ECO:0000256" key="1">
    <source>
        <dbReference type="SAM" id="Phobius"/>
    </source>
</evidence>
<keyword evidence="1" id="KW-1133">Transmembrane helix</keyword>
<evidence type="ECO:0000313" key="3">
    <source>
        <dbReference type="Proteomes" id="UP001500622"/>
    </source>
</evidence>
<keyword evidence="3" id="KW-1185">Reference proteome</keyword>
<feature type="transmembrane region" description="Helical" evidence="1">
    <location>
        <begin position="34"/>
        <end position="60"/>
    </location>
</feature>
<accession>A0ABP8LH57</accession>
<dbReference type="EMBL" id="BAABGN010000012">
    <property type="protein sequence ID" value="GAA4428806.1"/>
    <property type="molecule type" value="Genomic_DNA"/>
</dbReference>
<sequence length="65" mass="6306">MPAARETVAGAFDAAAELPAAEADALRDAASAAFLSGLTTVSLVAAALLAVTGVVAGTVLRRHAS</sequence>
<evidence type="ECO:0000313" key="2">
    <source>
        <dbReference type="EMBL" id="GAA4428806.1"/>
    </source>
</evidence>
<reference evidence="3" key="1">
    <citation type="journal article" date="2019" name="Int. J. Syst. Evol. Microbiol.">
        <title>The Global Catalogue of Microorganisms (GCM) 10K type strain sequencing project: providing services to taxonomists for standard genome sequencing and annotation.</title>
        <authorList>
            <consortium name="The Broad Institute Genomics Platform"/>
            <consortium name="The Broad Institute Genome Sequencing Center for Infectious Disease"/>
            <person name="Wu L."/>
            <person name="Ma J."/>
        </authorList>
    </citation>
    <scope>NUCLEOTIDE SEQUENCE [LARGE SCALE GENOMIC DNA]</scope>
    <source>
        <strain evidence="3">JCM 17810</strain>
    </source>
</reference>
<comment type="caution">
    <text evidence="2">The sequence shown here is derived from an EMBL/GenBank/DDBJ whole genome shotgun (WGS) entry which is preliminary data.</text>
</comment>
<name>A0ABP8LH57_9MICO</name>
<gene>
    <name evidence="2" type="ORF">GCM10023169_30330</name>
</gene>
<dbReference type="Proteomes" id="UP001500622">
    <property type="component" value="Unassembled WGS sequence"/>
</dbReference>